<feature type="region of interest" description="Disordered" evidence="1">
    <location>
        <begin position="189"/>
        <end position="351"/>
    </location>
</feature>
<feature type="compositionally biased region" description="Low complexity" evidence="1">
    <location>
        <begin position="46"/>
        <end position="55"/>
    </location>
</feature>
<keyword evidence="3" id="KW-1185">Reference proteome</keyword>
<feature type="non-terminal residue" evidence="2">
    <location>
        <position position="351"/>
    </location>
</feature>
<feature type="compositionally biased region" description="Basic residues" evidence="1">
    <location>
        <begin position="317"/>
        <end position="334"/>
    </location>
</feature>
<feature type="compositionally biased region" description="Basic and acidic residues" evidence="1">
    <location>
        <begin position="221"/>
        <end position="248"/>
    </location>
</feature>
<gene>
    <name evidence="2" type="ORF">PCOR1329_LOCUS7128</name>
</gene>
<feature type="non-terminal residue" evidence="2">
    <location>
        <position position="1"/>
    </location>
</feature>
<dbReference type="EMBL" id="CAUYUJ010001925">
    <property type="protein sequence ID" value="CAK0798356.1"/>
    <property type="molecule type" value="Genomic_DNA"/>
</dbReference>
<feature type="compositionally biased region" description="Basic residues" evidence="1">
    <location>
        <begin position="249"/>
        <end position="260"/>
    </location>
</feature>
<feature type="compositionally biased region" description="Low complexity" evidence="1">
    <location>
        <begin position="11"/>
        <end position="22"/>
    </location>
</feature>
<feature type="region of interest" description="Disordered" evidence="1">
    <location>
        <begin position="1"/>
        <end position="73"/>
    </location>
</feature>
<feature type="compositionally biased region" description="Basic residues" evidence="1">
    <location>
        <begin position="23"/>
        <end position="34"/>
    </location>
</feature>
<sequence>PRGCCAPISTAPARPGRGPGQAARRRGGRRRRRGVGAPRGGRWRRASGAARAVDGARGGRAGGAGRRRTGAAREGRRRCWRRRRCPVRAPGRGWLRATDRCRRAAPAQRPGGQFAPAPVGRVVRCCLAKLRDRSVEYGWVWRLDFCAGPVLCGDDRALCLQLRLGASVVPDSDACPELGGLVDCRDRARQGAQRGGPRRVRARTRSVAGPRSRATGLGGSEARRPAWRRLRDGGGAEPRGRGGRGDRRPRGRCRGGRLRGVRPPGQVRGPRQPRRRAGRGLLRQGPHAEGEDEPPGVLRRGGLRCAAREDGEALRAGARRPHLPGRPRAGRRRGGGPARGPERPGRQPRWR</sequence>
<accession>A0ABN9PYF5</accession>
<protein>
    <submittedName>
        <fullName evidence="2">Uncharacterized protein</fullName>
    </submittedName>
</protein>
<dbReference type="Proteomes" id="UP001189429">
    <property type="component" value="Unassembled WGS sequence"/>
</dbReference>
<feature type="compositionally biased region" description="Low complexity" evidence="1">
    <location>
        <begin position="261"/>
        <end position="270"/>
    </location>
</feature>
<organism evidence="2 3">
    <name type="scientific">Prorocentrum cordatum</name>
    <dbReference type="NCBI Taxonomy" id="2364126"/>
    <lineage>
        <taxon>Eukaryota</taxon>
        <taxon>Sar</taxon>
        <taxon>Alveolata</taxon>
        <taxon>Dinophyceae</taxon>
        <taxon>Prorocentrales</taxon>
        <taxon>Prorocentraceae</taxon>
        <taxon>Prorocentrum</taxon>
    </lineage>
</organism>
<proteinExistence type="predicted"/>
<evidence type="ECO:0000313" key="2">
    <source>
        <dbReference type="EMBL" id="CAK0798356.1"/>
    </source>
</evidence>
<comment type="caution">
    <text evidence="2">The sequence shown here is derived from an EMBL/GenBank/DDBJ whole genome shotgun (WGS) entry which is preliminary data.</text>
</comment>
<evidence type="ECO:0000313" key="3">
    <source>
        <dbReference type="Proteomes" id="UP001189429"/>
    </source>
</evidence>
<reference evidence="2" key="1">
    <citation type="submission" date="2023-10" db="EMBL/GenBank/DDBJ databases">
        <authorList>
            <person name="Chen Y."/>
            <person name="Shah S."/>
            <person name="Dougan E. K."/>
            <person name="Thang M."/>
            <person name="Chan C."/>
        </authorList>
    </citation>
    <scope>NUCLEOTIDE SEQUENCE [LARGE SCALE GENOMIC DNA]</scope>
</reference>
<evidence type="ECO:0000256" key="1">
    <source>
        <dbReference type="SAM" id="MobiDB-lite"/>
    </source>
</evidence>
<name>A0ABN9PYF5_9DINO</name>